<keyword evidence="5" id="KW-0175">Coiled coil</keyword>
<dbReference type="PANTHER" id="PTHR10155:SF10">
    <property type="entry name" value="PI3K21B, ISOFORM B"/>
    <property type="match status" value="1"/>
</dbReference>
<dbReference type="GO" id="GO:0046872">
    <property type="term" value="F:metal ion binding"/>
    <property type="evidence" value="ECO:0007669"/>
    <property type="project" value="UniProtKB-KW"/>
</dbReference>
<dbReference type="SMART" id="SM00252">
    <property type="entry name" value="SH2"/>
    <property type="match status" value="2"/>
</dbReference>
<dbReference type="Pfam" id="PF00130">
    <property type="entry name" value="C1_1"/>
    <property type="match status" value="1"/>
</dbReference>
<dbReference type="InterPro" id="IPR002219">
    <property type="entry name" value="PKC_DAG/PE"/>
</dbReference>
<feature type="domain" description="Phorbol-ester/DAG-type" evidence="8">
    <location>
        <begin position="371"/>
        <end position="422"/>
    </location>
</feature>
<evidence type="ECO:0000259" key="8">
    <source>
        <dbReference type="PROSITE" id="PS50081"/>
    </source>
</evidence>
<evidence type="ECO:0000256" key="3">
    <source>
        <dbReference type="ARBA" id="ARBA00022999"/>
    </source>
</evidence>
<dbReference type="InterPro" id="IPR000980">
    <property type="entry name" value="SH2"/>
</dbReference>
<dbReference type="Proteomes" id="UP000050795">
    <property type="component" value="Unassembled WGS sequence"/>
</dbReference>
<dbReference type="SUPFAM" id="SSF48350">
    <property type="entry name" value="GTPase activation domain, GAP"/>
    <property type="match status" value="1"/>
</dbReference>
<sequence length="1198" mass="134851">MTQNDVHCSDDLYTGRYTCISTFHQASLPVKECIDVVAGDVLVVETRPPNATAPKSFLYGINETTGSKGYFPAYCIDNHPSGSNVNSSLHVRSKSIDRLVPTPLSSISRPVSTTNVDTGHLSQPVIPRRYKRFVKLSSSLLPPVPIKSQSSRSCTNLSSLATQNALSYTSKNRNVSVPAFLYECHQFNNVSVSFPRLCVLCGDYVVTPRCNANQCLACKSLFHRVCAEFCKRFEKLPCRRETNTNVKGKPEKSANAYASDIFPLSSSSISTSEQPLVTWNRTQVAHWLAVVGFERFVGLFLQHNLDGSFVSEVTPDSPCLRQIIDPFACEALKQAILVLQGKEPGPGEDLSIFTQLERKEIRLERIIASREHDFRLTSFFRIVACVVCKIPLLGFSHQGFQCKKCGAICHRICKVLDCFLDCPGEFLATGSSIHDEMNEVPTSLVPYTSQYFGVKLEDQKLDPISKLPAFLTACTEQIEKVATESFTTASNNPHTQPIDMLMVYQQSASAHTLQELHNTFAHCLPLPDTEESSLRPLDIVRSAQLLKAFLRDLPISVIPEDNYLDFCNLANIKNSNEKPTAVQKFLDSLPEIHRLCLIHIFNHLGFVVNHQNKLKTFSSGVSLVNVNQSSSFSASIKGRPNDSFPWLMLFRQILVRPPWHLITDIAMGMDTHLRALETLFSVVVDASVADELEVTSEVKNSPLNPYVLDTGYQVDDVCDPKTKYGHQSSDDTAIVPTISTPPSPSSTAANKKDLENQEWYWGDITQEEVREIMAGLQDGYFLVRDASERSVAAFTLVVRWQGQNKLNRIYHRGEYFGLTDPPHPTFRLVSELINFCRSHPLNLSNYRSLRLIWPVSHRHKRFNGKADASSNNDSSNNNNNNNISGENRRSADGVFACFLSDSQLSSELKKTAVEISQLDKLIADLELQSKSAIELKEDAVRLIKAYKNVYKWLQISLSRLNNYSYPSEKLKISPQIETLKNEMSEVEQKIKENKEEVNEQCKKARVVFEKYANAISRQRKLKRQTQEIRRALKDRGIKAESLSGSNSSLDSGCISSANRLVDTQTGEMGSMKQDIQSHVFINFDDASVPEEIRDRRYWFLTDVTRQRVEELLTDRPPGTFVVRPSTAGNKLALGVRLESSVQHCLIHCINGKYGFVEKSCTFDSLEDLVCYHHVHDLKRYNKVLNTTLKYPIKLHLNE</sequence>
<dbReference type="PANTHER" id="PTHR10155">
    <property type="entry name" value="PHOSPHATIDYLINOSITOL 3-KINASE REGULATORY SUBUNIT"/>
    <property type="match status" value="1"/>
</dbReference>
<dbReference type="InterPro" id="IPR013761">
    <property type="entry name" value="SAM/pointed_sf"/>
</dbReference>
<evidence type="ECO:0000256" key="5">
    <source>
        <dbReference type="SAM" id="Coils"/>
    </source>
</evidence>
<evidence type="ECO:0000256" key="1">
    <source>
        <dbReference type="ARBA" id="ARBA00022723"/>
    </source>
</evidence>
<dbReference type="InterPro" id="IPR046349">
    <property type="entry name" value="C1-like_sf"/>
</dbReference>
<feature type="domain" description="Phorbol-ester/DAG-type" evidence="8">
    <location>
        <begin position="184"/>
        <end position="238"/>
    </location>
</feature>
<feature type="domain" description="SH2" evidence="7">
    <location>
        <begin position="1098"/>
        <end position="1192"/>
    </location>
</feature>
<feature type="region of interest" description="Disordered" evidence="6">
    <location>
        <begin position="863"/>
        <end position="886"/>
    </location>
</feature>
<dbReference type="Gene3D" id="1.10.555.10">
    <property type="entry name" value="Rho GTPase activation protein"/>
    <property type="match status" value="1"/>
</dbReference>
<dbReference type="SMART" id="SM00324">
    <property type="entry name" value="RhoGAP"/>
    <property type="match status" value="1"/>
</dbReference>
<dbReference type="GO" id="GO:0007165">
    <property type="term" value="P:signal transduction"/>
    <property type="evidence" value="ECO:0007669"/>
    <property type="project" value="InterPro"/>
</dbReference>
<reference evidence="12" key="2">
    <citation type="submission" date="2023-11" db="UniProtKB">
        <authorList>
            <consortium name="WormBaseParasite"/>
        </authorList>
    </citation>
    <scope>IDENTIFICATION</scope>
</reference>
<dbReference type="PROSITE" id="PS50105">
    <property type="entry name" value="SAM_DOMAIN"/>
    <property type="match status" value="1"/>
</dbReference>
<evidence type="ECO:0000313" key="11">
    <source>
        <dbReference type="Proteomes" id="UP000050795"/>
    </source>
</evidence>
<dbReference type="CDD" id="cd00159">
    <property type="entry name" value="RhoGAP"/>
    <property type="match status" value="1"/>
</dbReference>
<evidence type="ECO:0000313" key="12">
    <source>
        <dbReference type="WBParaSite" id="TREG1_10620.1"/>
    </source>
</evidence>
<evidence type="ECO:0000259" key="9">
    <source>
        <dbReference type="PROSITE" id="PS50105"/>
    </source>
</evidence>
<protein>
    <recommendedName>
        <fullName evidence="13">Phosphatidylinositol 3-kinase regulatory subunit alpha</fullName>
    </recommendedName>
</protein>
<proteinExistence type="predicted"/>
<evidence type="ECO:0000256" key="6">
    <source>
        <dbReference type="SAM" id="MobiDB-lite"/>
    </source>
</evidence>
<feature type="compositionally biased region" description="Low complexity" evidence="6">
    <location>
        <begin position="869"/>
        <end position="882"/>
    </location>
</feature>
<dbReference type="Pfam" id="PF00620">
    <property type="entry name" value="RhoGAP"/>
    <property type="match status" value="1"/>
</dbReference>
<dbReference type="PROSITE" id="PS50081">
    <property type="entry name" value="ZF_DAG_PE_2"/>
    <property type="match status" value="2"/>
</dbReference>
<dbReference type="InterPro" id="IPR008936">
    <property type="entry name" value="Rho_GTPase_activation_prot"/>
</dbReference>
<dbReference type="PROSITE" id="PS00479">
    <property type="entry name" value="ZF_DAG_PE_1"/>
    <property type="match status" value="1"/>
</dbReference>
<dbReference type="Gene3D" id="3.30.60.20">
    <property type="match status" value="1"/>
</dbReference>
<dbReference type="SUPFAM" id="SSF47769">
    <property type="entry name" value="SAM/Pointed domain"/>
    <property type="match status" value="1"/>
</dbReference>
<dbReference type="Pfam" id="PF00017">
    <property type="entry name" value="SH2"/>
    <property type="match status" value="2"/>
</dbReference>
<dbReference type="GO" id="GO:0046854">
    <property type="term" value="P:phosphatidylinositol phosphate biosynthetic process"/>
    <property type="evidence" value="ECO:0007669"/>
    <property type="project" value="TreeGrafter"/>
</dbReference>
<keyword evidence="3 4" id="KW-0727">SH2 domain</keyword>
<feature type="domain" description="Rho-GAP" evidence="10">
    <location>
        <begin position="454"/>
        <end position="680"/>
    </location>
</feature>
<evidence type="ECO:0000256" key="4">
    <source>
        <dbReference type="PROSITE-ProRule" id="PRU00191"/>
    </source>
</evidence>
<dbReference type="WBParaSite" id="TREG1_10620.1">
    <property type="protein sequence ID" value="TREG1_10620.1"/>
    <property type="gene ID" value="TREG1_10620"/>
</dbReference>
<dbReference type="SUPFAM" id="SSF55550">
    <property type="entry name" value="SH2 domain"/>
    <property type="match status" value="2"/>
</dbReference>
<keyword evidence="11" id="KW-1185">Reference proteome</keyword>
<dbReference type="InterPro" id="IPR036860">
    <property type="entry name" value="SH2_dom_sf"/>
</dbReference>
<dbReference type="GO" id="GO:0005942">
    <property type="term" value="C:phosphatidylinositol 3-kinase complex"/>
    <property type="evidence" value="ECO:0007669"/>
    <property type="project" value="TreeGrafter"/>
</dbReference>
<keyword evidence="2" id="KW-0862">Zinc</keyword>
<dbReference type="CDD" id="cd00029">
    <property type="entry name" value="C1"/>
    <property type="match status" value="1"/>
</dbReference>
<dbReference type="PROSITE" id="PS50238">
    <property type="entry name" value="RHOGAP"/>
    <property type="match status" value="1"/>
</dbReference>
<dbReference type="SUPFAM" id="SSF57889">
    <property type="entry name" value="Cysteine-rich domain"/>
    <property type="match status" value="2"/>
</dbReference>
<feature type="coiled-coil region" evidence="5">
    <location>
        <begin position="976"/>
        <end position="1007"/>
    </location>
</feature>
<feature type="domain" description="SH2" evidence="7">
    <location>
        <begin position="759"/>
        <end position="855"/>
    </location>
</feature>
<dbReference type="AlphaFoldDB" id="A0AA85IVR0"/>
<feature type="domain" description="SAM" evidence="9">
    <location>
        <begin position="279"/>
        <end position="316"/>
    </location>
</feature>
<feature type="region of interest" description="Disordered" evidence="6">
    <location>
        <begin position="723"/>
        <end position="752"/>
    </location>
</feature>
<name>A0AA85IVR0_TRIRE</name>
<evidence type="ECO:0008006" key="13">
    <source>
        <dbReference type="Google" id="ProtNLM"/>
    </source>
</evidence>
<dbReference type="PROSITE" id="PS50001">
    <property type="entry name" value="SH2"/>
    <property type="match status" value="2"/>
</dbReference>
<dbReference type="Gene3D" id="3.30.505.10">
    <property type="entry name" value="SH2 domain"/>
    <property type="match status" value="2"/>
</dbReference>
<dbReference type="InterPro" id="IPR000198">
    <property type="entry name" value="RhoGAP_dom"/>
</dbReference>
<reference evidence="11" key="1">
    <citation type="submission" date="2022-06" db="EMBL/GenBank/DDBJ databases">
        <authorList>
            <person name="Berger JAMES D."/>
            <person name="Berger JAMES D."/>
        </authorList>
    </citation>
    <scope>NUCLEOTIDE SEQUENCE [LARGE SCALE GENOMIC DNA]</scope>
</reference>
<keyword evidence="1" id="KW-0479">Metal-binding</keyword>
<accession>A0AA85IVR0</accession>
<evidence type="ECO:0000256" key="2">
    <source>
        <dbReference type="ARBA" id="ARBA00022833"/>
    </source>
</evidence>
<evidence type="ECO:0000259" key="7">
    <source>
        <dbReference type="PROSITE" id="PS50001"/>
    </source>
</evidence>
<dbReference type="GO" id="GO:0046935">
    <property type="term" value="F:1-phosphatidylinositol-3-kinase regulator activity"/>
    <property type="evidence" value="ECO:0007669"/>
    <property type="project" value="TreeGrafter"/>
</dbReference>
<organism evidence="11 12">
    <name type="scientific">Trichobilharzia regenti</name>
    <name type="common">Nasal bird schistosome</name>
    <dbReference type="NCBI Taxonomy" id="157069"/>
    <lineage>
        <taxon>Eukaryota</taxon>
        <taxon>Metazoa</taxon>
        <taxon>Spiralia</taxon>
        <taxon>Lophotrochozoa</taxon>
        <taxon>Platyhelminthes</taxon>
        <taxon>Trematoda</taxon>
        <taxon>Digenea</taxon>
        <taxon>Strigeidida</taxon>
        <taxon>Schistosomatoidea</taxon>
        <taxon>Schistosomatidae</taxon>
        <taxon>Trichobilharzia</taxon>
    </lineage>
</organism>
<evidence type="ECO:0000259" key="10">
    <source>
        <dbReference type="PROSITE" id="PS50238"/>
    </source>
</evidence>
<dbReference type="InterPro" id="IPR001660">
    <property type="entry name" value="SAM"/>
</dbReference>